<feature type="transmembrane region" description="Helical" evidence="1">
    <location>
        <begin position="65"/>
        <end position="88"/>
    </location>
</feature>
<keyword evidence="1" id="KW-1133">Transmembrane helix</keyword>
<dbReference type="EMBL" id="FZOD01000030">
    <property type="protein sequence ID" value="SNT24958.1"/>
    <property type="molecule type" value="Genomic_DNA"/>
</dbReference>
<evidence type="ECO:0000313" key="2">
    <source>
        <dbReference type="EMBL" id="SNT24958.1"/>
    </source>
</evidence>
<dbReference type="RefSeq" id="WP_143653358.1">
    <property type="nucleotide sequence ID" value="NZ_FZOD01000030.1"/>
</dbReference>
<dbReference type="OrthoDB" id="3539325at2"/>
<evidence type="ECO:0000256" key="1">
    <source>
        <dbReference type="SAM" id="Phobius"/>
    </source>
</evidence>
<evidence type="ECO:0000313" key="3">
    <source>
        <dbReference type="Proteomes" id="UP000198282"/>
    </source>
</evidence>
<feature type="transmembrane region" description="Helical" evidence="1">
    <location>
        <begin position="109"/>
        <end position="128"/>
    </location>
</feature>
<name>A0A239L4W9_9ACTN</name>
<sequence>MMNELNPKQVEDVRRVLRPKWYGTRQGRRITAALGSAALAMIWASAVVCWFLAPSDTARWITLSLTGVALVIYAGVFSVLIVASEGVVSLAEKNLDERQLAERRHVYALAHRGSNWMLGAATTVVAVMSVGHSILRIPTAAAFMFMVAAWTTHKIMPHLIVCWRLEDALPDDE</sequence>
<protein>
    <submittedName>
        <fullName evidence="2">Uncharacterized protein</fullName>
    </submittedName>
</protein>
<proteinExistence type="predicted"/>
<dbReference type="AlphaFoldDB" id="A0A239L4W9"/>
<organism evidence="2 3">
    <name type="scientific">Streptosporangium subroseum</name>
    <dbReference type="NCBI Taxonomy" id="106412"/>
    <lineage>
        <taxon>Bacteria</taxon>
        <taxon>Bacillati</taxon>
        <taxon>Actinomycetota</taxon>
        <taxon>Actinomycetes</taxon>
        <taxon>Streptosporangiales</taxon>
        <taxon>Streptosporangiaceae</taxon>
        <taxon>Streptosporangium</taxon>
    </lineage>
</organism>
<keyword evidence="1" id="KW-0812">Transmembrane</keyword>
<keyword evidence="1" id="KW-0472">Membrane</keyword>
<feature type="transmembrane region" description="Helical" evidence="1">
    <location>
        <begin position="30"/>
        <end position="53"/>
    </location>
</feature>
<accession>A0A239L4W9</accession>
<keyword evidence="3" id="KW-1185">Reference proteome</keyword>
<gene>
    <name evidence="2" type="ORF">SAMN05216276_103073</name>
</gene>
<dbReference type="Proteomes" id="UP000198282">
    <property type="component" value="Unassembled WGS sequence"/>
</dbReference>
<reference evidence="2 3" key="1">
    <citation type="submission" date="2017-06" db="EMBL/GenBank/DDBJ databases">
        <authorList>
            <person name="Kim H.J."/>
            <person name="Triplett B.A."/>
        </authorList>
    </citation>
    <scope>NUCLEOTIDE SEQUENCE [LARGE SCALE GENOMIC DNA]</scope>
    <source>
        <strain evidence="2 3">CGMCC 4.2132</strain>
    </source>
</reference>